<evidence type="ECO:0000256" key="3">
    <source>
        <dbReference type="ARBA" id="ARBA00022837"/>
    </source>
</evidence>
<dbReference type="InterPro" id="IPR051433">
    <property type="entry name" value="CIBP"/>
</dbReference>
<dbReference type="EMBL" id="QEAO01000020">
    <property type="protein sequence ID" value="TPX33453.1"/>
    <property type="molecule type" value="Genomic_DNA"/>
</dbReference>
<comment type="caution">
    <text evidence="7">The sequence shown here is derived from an EMBL/GenBank/DDBJ whole genome shotgun (WGS) entry which is preliminary data.</text>
</comment>
<evidence type="ECO:0000256" key="2">
    <source>
        <dbReference type="ARBA" id="ARBA00022737"/>
    </source>
</evidence>
<dbReference type="Pfam" id="PF13499">
    <property type="entry name" value="EF-hand_7"/>
    <property type="match status" value="1"/>
</dbReference>
<sequence length="226" mass="25747">MGNTESLPLSATELAIMEECTFFTRHEILQVYSKFMSLVVAARRHGANTSTTPMSPNSAEEDVRSGKKRRKSLSKVEFAETEELRSNPFRERIADVFSADGCQVNFDDYLDFASVFSEEAGHDVKSFYAFRIYDSTLSPIRTSYMLTIILNHVDHNNDGYLDETDIRSTLEKIVGSGLSEEDKVTVTQKVIEESDMDGDGRISFVEFEHILQRSPEFIENFRIRVI</sequence>
<feature type="compositionally biased region" description="Polar residues" evidence="5">
    <location>
        <begin position="47"/>
        <end position="58"/>
    </location>
</feature>
<keyword evidence="4" id="KW-0460">Magnesium</keyword>
<evidence type="ECO:0000313" key="8">
    <source>
        <dbReference type="Proteomes" id="UP000319731"/>
    </source>
</evidence>
<keyword evidence="3" id="KW-0106">Calcium</keyword>
<evidence type="ECO:0000259" key="6">
    <source>
        <dbReference type="PROSITE" id="PS50222"/>
    </source>
</evidence>
<evidence type="ECO:0000256" key="4">
    <source>
        <dbReference type="ARBA" id="ARBA00022842"/>
    </source>
</evidence>
<dbReference type="InterPro" id="IPR002048">
    <property type="entry name" value="EF_hand_dom"/>
</dbReference>
<dbReference type="CDD" id="cd00051">
    <property type="entry name" value="EFh"/>
    <property type="match status" value="1"/>
</dbReference>
<dbReference type="InterPro" id="IPR018247">
    <property type="entry name" value="EF_Hand_1_Ca_BS"/>
</dbReference>
<dbReference type="GO" id="GO:0000287">
    <property type="term" value="F:magnesium ion binding"/>
    <property type="evidence" value="ECO:0007669"/>
    <property type="project" value="TreeGrafter"/>
</dbReference>
<gene>
    <name evidence="7" type="ORF">SmJEL517_g03658</name>
</gene>
<reference evidence="7 8" key="1">
    <citation type="journal article" date="2019" name="Sci. Rep.">
        <title>Comparative genomics of chytrid fungi reveal insights into the obligate biotrophic and pathogenic lifestyle of Synchytrium endobioticum.</title>
        <authorList>
            <person name="van de Vossenberg B.T.L.H."/>
            <person name="Warris S."/>
            <person name="Nguyen H.D.T."/>
            <person name="van Gent-Pelzer M.P.E."/>
            <person name="Joly D.L."/>
            <person name="van de Geest H.C."/>
            <person name="Bonants P.J.M."/>
            <person name="Smith D.S."/>
            <person name="Levesque C.A."/>
            <person name="van der Lee T.A.J."/>
        </authorList>
    </citation>
    <scope>NUCLEOTIDE SEQUENCE [LARGE SCALE GENOMIC DNA]</scope>
    <source>
        <strain evidence="7 8">JEL517</strain>
    </source>
</reference>
<dbReference type="AlphaFoldDB" id="A0A507C7E6"/>
<evidence type="ECO:0000256" key="1">
    <source>
        <dbReference type="ARBA" id="ARBA00022723"/>
    </source>
</evidence>
<dbReference type="GeneID" id="42004883"/>
<protein>
    <recommendedName>
        <fullName evidence="6">EF-hand domain-containing protein</fullName>
    </recommendedName>
</protein>
<dbReference type="PROSITE" id="PS50222">
    <property type="entry name" value="EF_HAND_2"/>
    <property type="match status" value="1"/>
</dbReference>
<feature type="domain" description="EF-hand" evidence="6">
    <location>
        <begin position="182"/>
        <end position="217"/>
    </location>
</feature>
<dbReference type="Proteomes" id="UP000319731">
    <property type="component" value="Unassembled WGS sequence"/>
</dbReference>
<dbReference type="GO" id="GO:0005509">
    <property type="term" value="F:calcium ion binding"/>
    <property type="evidence" value="ECO:0007669"/>
    <property type="project" value="InterPro"/>
</dbReference>
<dbReference type="SMART" id="SM00054">
    <property type="entry name" value="EFh"/>
    <property type="match status" value="2"/>
</dbReference>
<dbReference type="SUPFAM" id="SSF47473">
    <property type="entry name" value="EF-hand"/>
    <property type="match status" value="1"/>
</dbReference>
<organism evidence="7 8">
    <name type="scientific">Synchytrium microbalum</name>
    <dbReference type="NCBI Taxonomy" id="1806994"/>
    <lineage>
        <taxon>Eukaryota</taxon>
        <taxon>Fungi</taxon>
        <taxon>Fungi incertae sedis</taxon>
        <taxon>Chytridiomycota</taxon>
        <taxon>Chytridiomycota incertae sedis</taxon>
        <taxon>Chytridiomycetes</taxon>
        <taxon>Synchytriales</taxon>
        <taxon>Synchytriaceae</taxon>
        <taxon>Synchytrium</taxon>
    </lineage>
</organism>
<feature type="region of interest" description="Disordered" evidence="5">
    <location>
        <begin position="47"/>
        <end position="68"/>
    </location>
</feature>
<proteinExistence type="predicted"/>
<dbReference type="PANTHER" id="PTHR45791">
    <property type="entry name" value="CALCIUM AND INTEGRIN BINDING FAMILY MEMBER 2"/>
    <property type="match status" value="1"/>
</dbReference>
<dbReference type="OrthoDB" id="191686at2759"/>
<dbReference type="STRING" id="1806994.A0A507C7E6"/>
<dbReference type="RefSeq" id="XP_031024428.1">
    <property type="nucleotide sequence ID" value="XM_031169586.1"/>
</dbReference>
<dbReference type="PANTHER" id="PTHR45791:SF1">
    <property type="entry name" value="CALCIUM AND INTEGRIN BINDING FAMILY MEMBER 1"/>
    <property type="match status" value="1"/>
</dbReference>
<accession>A0A507C7E6</accession>
<evidence type="ECO:0000256" key="5">
    <source>
        <dbReference type="SAM" id="MobiDB-lite"/>
    </source>
</evidence>
<evidence type="ECO:0000313" key="7">
    <source>
        <dbReference type="EMBL" id="TPX33453.1"/>
    </source>
</evidence>
<keyword evidence="2" id="KW-0677">Repeat</keyword>
<dbReference type="Gene3D" id="1.10.238.10">
    <property type="entry name" value="EF-hand"/>
    <property type="match status" value="2"/>
</dbReference>
<dbReference type="InterPro" id="IPR011992">
    <property type="entry name" value="EF-hand-dom_pair"/>
</dbReference>
<name>A0A507C7E6_9FUNG</name>
<keyword evidence="1" id="KW-0479">Metal-binding</keyword>
<keyword evidence="8" id="KW-1185">Reference proteome</keyword>
<dbReference type="PROSITE" id="PS00018">
    <property type="entry name" value="EF_HAND_1"/>
    <property type="match status" value="2"/>
</dbReference>